<evidence type="ECO:0000313" key="1">
    <source>
        <dbReference type="EMBL" id="KAI3771875.1"/>
    </source>
</evidence>
<gene>
    <name evidence="1" type="ORF">L6452_03046</name>
</gene>
<dbReference type="Proteomes" id="UP001055879">
    <property type="component" value="Linkage Group LG01"/>
</dbReference>
<organism evidence="1 2">
    <name type="scientific">Arctium lappa</name>
    <name type="common">Greater burdock</name>
    <name type="synonym">Lappa major</name>
    <dbReference type="NCBI Taxonomy" id="4217"/>
    <lineage>
        <taxon>Eukaryota</taxon>
        <taxon>Viridiplantae</taxon>
        <taxon>Streptophyta</taxon>
        <taxon>Embryophyta</taxon>
        <taxon>Tracheophyta</taxon>
        <taxon>Spermatophyta</taxon>
        <taxon>Magnoliopsida</taxon>
        <taxon>eudicotyledons</taxon>
        <taxon>Gunneridae</taxon>
        <taxon>Pentapetalae</taxon>
        <taxon>asterids</taxon>
        <taxon>campanulids</taxon>
        <taxon>Asterales</taxon>
        <taxon>Asteraceae</taxon>
        <taxon>Carduoideae</taxon>
        <taxon>Cardueae</taxon>
        <taxon>Arctiinae</taxon>
        <taxon>Arctium</taxon>
    </lineage>
</organism>
<protein>
    <submittedName>
        <fullName evidence="1">Uncharacterized protein</fullName>
    </submittedName>
</protein>
<reference evidence="2" key="1">
    <citation type="journal article" date="2022" name="Mol. Ecol. Resour.">
        <title>The genomes of chicory, endive, great burdock and yacon provide insights into Asteraceae palaeo-polyploidization history and plant inulin production.</title>
        <authorList>
            <person name="Fan W."/>
            <person name="Wang S."/>
            <person name="Wang H."/>
            <person name="Wang A."/>
            <person name="Jiang F."/>
            <person name="Liu H."/>
            <person name="Zhao H."/>
            <person name="Xu D."/>
            <person name="Zhang Y."/>
        </authorList>
    </citation>
    <scope>NUCLEOTIDE SEQUENCE [LARGE SCALE GENOMIC DNA]</scope>
    <source>
        <strain evidence="2">cv. Niubang</strain>
    </source>
</reference>
<comment type="caution">
    <text evidence="1">The sequence shown here is derived from an EMBL/GenBank/DDBJ whole genome shotgun (WGS) entry which is preliminary data.</text>
</comment>
<keyword evidence="2" id="KW-1185">Reference proteome</keyword>
<proteinExistence type="predicted"/>
<dbReference type="EMBL" id="CM042047">
    <property type="protein sequence ID" value="KAI3771875.1"/>
    <property type="molecule type" value="Genomic_DNA"/>
</dbReference>
<accession>A0ACB9FLZ6</accession>
<reference evidence="1 2" key="2">
    <citation type="journal article" date="2022" name="Mol. Ecol. Resour.">
        <title>The genomes of chicory, endive, great burdock and yacon provide insights into Asteraceae paleo-polyploidization history and plant inulin production.</title>
        <authorList>
            <person name="Fan W."/>
            <person name="Wang S."/>
            <person name="Wang H."/>
            <person name="Wang A."/>
            <person name="Jiang F."/>
            <person name="Liu H."/>
            <person name="Zhao H."/>
            <person name="Xu D."/>
            <person name="Zhang Y."/>
        </authorList>
    </citation>
    <scope>NUCLEOTIDE SEQUENCE [LARGE SCALE GENOMIC DNA]</scope>
    <source>
        <strain evidence="2">cv. Niubang</strain>
    </source>
</reference>
<evidence type="ECO:0000313" key="2">
    <source>
        <dbReference type="Proteomes" id="UP001055879"/>
    </source>
</evidence>
<sequence>MDHDPTIFYQIIDGDLTSVTPPTFYQIIEGGLTPLIFCYNHKPATVPTPTGGAGSGVDGVGGAGGDCTQGRGLEFWMKNTHAIETPPLAEDLFTVVWIYFEYFVRNCLSFYVGICFSFYISICFDEVCS</sequence>
<name>A0ACB9FLZ6_ARCLA</name>